<dbReference type="AlphaFoldDB" id="A0A2P4YNJ5"/>
<comment type="caution">
    <text evidence="2">The sequence shown here is derived from an EMBL/GenBank/DDBJ whole genome shotgun (WGS) entry which is preliminary data.</text>
</comment>
<evidence type="ECO:0000313" key="2">
    <source>
        <dbReference type="EMBL" id="POM79377.1"/>
    </source>
</evidence>
<dbReference type="GO" id="GO:0016747">
    <property type="term" value="F:acyltransferase activity, transferring groups other than amino-acyl groups"/>
    <property type="evidence" value="ECO:0007669"/>
    <property type="project" value="InterPro"/>
</dbReference>
<reference evidence="2 3" key="1">
    <citation type="journal article" date="2017" name="Genome Biol. Evol.">
        <title>Phytophthora megakarya and P. palmivora, closely related causal agents of cacao black pod rot, underwent increases in genome sizes and gene numbers by different mechanisms.</title>
        <authorList>
            <person name="Ali S.S."/>
            <person name="Shao J."/>
            <person name="Lary D.J."/>
            <person name="Kronmiller B."/>
            <person name="Shen D."/>
            <person name="Strem M.D."/>
            <person name="Amoako-Attah I."/>
            <person name="Akrofi A.Y."/>
            <person name="Begoude B.A."/>
            <person name="Ten Hoopen G.M."/>
            <person name="Coulibaly K."/>
            <person name="Kebe B.I."/>
            <person name="Melnick R.L."/>
            <person name="Guiltinan M.J."/>
            <person name="Tyler B.M."/>
            <person name="Meinhardt L.W."/>
            <person name="Bailey B.A."/>
        </authorList>
    </citation>
    <scope>NUCLEOTIDE SEQUENCE [LARGE SCALE GENOMIC DNA]</scope>
    <source>
        <strain evidence="3">sbr112.9</strain>
    </source>
</reference>
<dbReference type="CDD" id="cd04301">
    <property type="entry name" value="NAT_SF"/>
    <property type="match status" value="1"/>
</dbReference>
<name>A0A2P4YNJ5_9STRA</name>
<feature type="domain" description="N-acetyltransferase" evidence="1">
    <location>
        <begin position="1"/>
        <end position="132"/>
    </location>
</feature>
<dbReference type="PANTHER" id="PTHR47542">
    <property type="entry name" value="ACYL-COA N-ACYLTRANSFERASES (NAT) SUPERFAMILY PROTEIN"/>
    <property type="match status" value="1"/>
</dbReference>
<dbReference type="Proteomes" id="UP000237271">
    <property type="component" value="Unassembled WGS sequence"/>
</dbReference>
<dbReference type="Gene3D" id="3.40.630.30">
    <property type="match status" value="1"/>
</dbReference>
<dbReference type="InterPro" id="IPR000182">
    <property type="entry name" value="GNAT_dom"/>
</dbReference>
<dbReference type="OrthoDB" id="41532at2759"/>
<sequence>MELVEVTKKTRSEWLTQVVRLEKKHNTLVLAVGAQDAVVHGYILFRRNGIEGHVDRIAVAENQRRQGVGRHLLQSAITRLQVNRALKLVLEADTANAGAIALYESQGFERTKIRLDYYKPGRHALLLELKLQTRHYLKDSASEGTLSKTLRTSLPEHFALMIAK</sequence>
<organism evidence="2 3">
    <name type="scientific">Phytophthora palmivora</name>
    <dbReference type="NCBI Taxonomy" id="4796"/>
    <lineage>
        <taxon>Eukaryota</taxon>
        <taxon>Sar</taxon>
        <taxon>Stramenopiles</taxon>
        <taxon>Oomycota</taxon>
        <taxon>Peronosporomycetes</taxon>
        <taxon>Peronosporales</taxon>
        <taxon>Peronosporaceae</taxon>
        <taxon>Phytophthora</taxon>
    </lineage>
</organism>
<dbReference type="EMBL" id="NCKW01001686">
    <property type="protein sequence ID" value="POM79377.1"/>
    <property type="molecule type" value="Genomic_DNA"/>
</dbReference>
<accession>A0A2P4YNJ5</accession>
<protein>
    <recommendedName>
        <fullName evidence="1">N-acetyltransferase domain-containing protein</fullName>
    </recommendedName>
</protein>
<dbReference type="InterPro" id="IPR016181">
    <property type="entry name" value="Acyl_CoA_acyltransferase"/>
</dbReference>
<evidence type="ECO:0000259" key="1">
    <source>
        <dbReference type="PROSITE" id="PS51186"/>
    </source>
</evidence>
<proteinExistence type="predicted"/>
<dbReference type="Pfam" id="PF00583">
    <property type="entry name" value="Acetyltransf_1"/>
    <property type="match status" value="1"/>
</dbReference>
<dbReference type="PANTHER" id="PTHR47542:SF2">
    <property type="entry name" value="ACYL-COA N-ACYLTRANSFERASES (NAT) SUPERFAMILY PROTEIN"/>
    <property type="match status" value="1"/>
</dbReference>
<dbReference type="SUPFAM" id="SSF55729">
    <property type="entry name" value="Acyl-CoA N-acyltransferases (Nat)"/>
    <property type="match status" value="1"/>
</dbReference>
<keyword evidence="3" id="KW-1185">Reference proteome</keyword>
<dbReference type="PROSITE" id="PS51186">
    <property type="entry name" value="GNAT"/>
    <property type="match status" value="1"/>
</dbReference>
<gene>
    <name evidence="2" type="ORF">PHPALM_2973</name>
</gene>
<evidence type="ECO:0000313" key="3">
    <source>
        <dbReference type="Proteomes" id="UP000237271"/>
    </source>
</evidence>